<dbReference type="Pfam" id="PF02780">
    <property type="entry name" value="Transketolase_C"/>
    <property type="match status" value="1"/>
</dbReference>
<name>A0ABQ0K2S6_9BACT</name>
<evidence type="ECO:0000259" key="1">
    <source>
        <dbReference type="SMART" id="SM00861"/>
    </source>
</evidence>
<evidence type="ECO:0000313" key="3">
    <source>
        <dbReference type="Proteomes" id="UP000032309"/>
    </source>
</evidence>
<dbReference type="InterPro" id="IPR005475">
    <property type="entry name" value="Transketolase-like_Pyr-bd"/>
</dbReference>
<reference evidence="3" key="1">
    <citation type="journal article" date="2015" name="Genome Announc.">
        <title>Draft Genome Sequence of an Anaerobic Ammonium-Oxidizing Bacterium, "Candidatus Brocadia sinica".</title>
        <authorList>
            <person name="Oshiki M."/>
            <person name="Shinyako-Hata K."/>
            <person name="Satoh H."/>
            <person name="Okabe S."/>
        </authorList>
    </citation>
    <scope>NUCLEOTIDE SEQUENCE [LARGE SCALE GENOMIC DNA]</scope>
    <source>
        <strain evidence="3">JPN1</strain>
    </source>
</reference>
<dbReference type="EMBL" id="BAFN01000001">
    <property type="protein sequence ID" value="GAN35080.1"/>
    <property type="molecule type" value="Genomic_DNA"/>
</dbReference>
<evidence type="ECO:0000313" key="2">
    <source>
        <dbReference type="EMBL" id="GAN35080.1"/>
    </source>
</evidence>
<dbReference type="RefSeq" id="WP_052565056.1">
    <property type="nucleotide sequence ID" value="NZ_BAFN01000001.1"/>
</dbReference>
<dbReference type="SUPFAM" id="SSF52922">
    <property type="entry name" value="TK C-terminal domain-like"/>
    <property type="match status" value="1"/>
</dbReference>
<feature type="domain" description="Transketolase-like pyrimidine-binding" evidence="1">
    <location>
        <begin position="1"/>
        <end position="163"/>
    </location>
</feature>
<proteinExistence type="predicted"/>
<dbReference type="SMART" id="SM00861">
    <property type="entry name" value="Transket_pyr"/>
    <property type="match status" value="1"/>
</dbReference>
<dbReference type="Gene3D" id="3.40.50.920">
    <property type="match status" value="1"/>
</dbReference>
<dbReference type="SUPFAM" id="SSF52518">
    <property type="entry name" value="Thiamin diphosphate-binding fold (THDP-binding)"/>
    <property type="match status" value="1"/>
</dbReference>
<dbReference type="CDD" id="cd07033">
    <property type="entry name" value="TPP_PYR_DXS_TK_like"/>
    <property type="match status" value="1"/>
</dbReference>
<comment type="caution">
    <text evidence="2">The sequence shown here is derived from an EMBL/GenBank/DDBJ whole genome shotgun (WGS) entry which is preliminary data.</text>
</comment>
<dbReference type="PANTHER" id="PTHR43825:SF5">
    <property type="entry name" value="HYPOTHETICAL TRANSKETOLASE FAMILY PROTEIN"/>
    <property type="match status" value="1"/>
</dbReference>
<protein>
    <submittedName>
        <fullName evidence="2">Transketolase C-terminal subunit</fullName>
    </submittedName>
</protein>
<dbReference type="InterPro" id="IPR033248">
    <property type="entry name" value="Transketolase_C"/>
</dbReference>
<accession>A0ABQ0K2S6</accession>
<dbReference type="Gene3D" id="3.40.50.970">
    <property type="match status" value="1"/>
</dbReference>
<dbReference type="Pfam" id="PF02779">
    <property type="entry name" value="Transket_pyr"/>
    <property type="match status" value="1"/>
</dbReference>
<keyword evidence="3" id="KW-1185">Reference proteome</keyword>
<sequence length="306" mass="33625">MRKAFADTLTQIAEQNSRVVLVTGDLGFQVFDEFHARFGPRYINVGVAEAQMIYTAAGLATVGWRPVAYSIASFATARPFEQIRYCVSYPNLPVVIIGAGRGYLYSTSGVSHHAADDLALMSVLPGMTVVAPGDPDEVVQLFPQLFNLPGPSYFTVGRFGEPSYEASEPAILGRARLLRKGEQIAIIGTGEIANEILKAMKLLEPDKIFPTAYQMHTVKPLDTNTLNSLANEVHTMVVVEEHVPHGGLWAAISAWHISAKTTPRMIRLGPPDSFVLGNLRQDELRRRLNFDANAIASTCRSLWKKK</sequence>
<dbReference type="InterPro" id="IPR029061">
    <property type="entry name" value="THDP-binding"/>
</dbReference>
<dbReference type="InterPro" id="IPR051157">
    <property type="entry name" value="PDH/Transketolase"/>
</dbReference>
<dbReference type="PANTHER" id="PTHR43825">
    <property type="entry name" value="PYRUVATE DEHYDROGENASE E1 COMPONENT"/>
    <property type="match status" value="1"/>
</dbReference>
<dbReference type="Proteomes" id="UP000032309">
    <property type="component" value="Unassembled WGS sequence"/>
</dbReference>
<dbReference type="InterPro" id="IPR009014">
    <property type="entry name" value="Transketo_C/PFOR_II"/>
</dbReference>
<organism evidence="2 3">
    <name type="scientific">Candidatus Brocadia sinica JPN1</name>
    <dbReference type="NCBI Taxonomy" id="1197129"/>
    <lineage>
        <taxon>Bacteria</taxon>
        <taxon>Pseudomonadati</taxon>
        <taxon>Planctomycetota</taxon>
        <taxon>Candidatus Brocadiia</taxon>
        <taxon>Candidatus Brocadiales</taxon>
        <taxon>Candidatus Brocadiaceae</taxon>
        <taxon>Candidatus Brocadia</taxon>
    </lineage>
</organism>
<gene>
    <name evidence="2" type="ORF">BROSI_A3626</name>
</gene>